<dbReference type="InterPro" id="IPR043132">
    <property type="entry name" value="BCAT-like_C"/>
</dbReference>
<comment type="caution">
    <text evidence="13">The sequence shown here is derived from an EMBL/GenBank/DDBJ whole genome shotgun (WGS) entry which is preliminary data.</text>
</comment>
<keyword evidence="5" id="KW-0289">Folate biosynthesis</keyword>
<dbReference type="NCBIfam" id="TIGR03461">
    <property type="entry name" value="pabC_Proteo"/>
    <property type="match status" value="1"/>
</dbReference>
<evidence type="ECO:0000313" key="14">
    <source>
        <dbReference type="Proteomes" id="UP000245812"/>
    </source>
</evidence>
<evidence type="ECO:0000256" key="12">
    <source>
        <dbReference type="NCBIfam" id="TIGR03461"/>
    </source>
</evidence>
<evidence type="ECO:0000256" key="7">
    <source>
        <dbReference type="ARBA" id="ARBA00035633"/>
    </source>
</evidence>
<dbReference type="GO" id="GO:0008696">
    <property type="term" value="F:4-amino-4-deoxychorismate lyase activity"/>
    <property type="evidence" value="ECO:0007669"/>
    <property type="project" value="UniProtKB-UniRule"/>
</dbReference>
<dbReference type="InterPro" id="IPR036038">
    <property type="entry name" value="Aminotransferase-like"/>
</dbReference>
<dbReference type="Gene3D" id="3.30.470.10">
    <property type="match status" value="1"/>
</dbReference>
<name>A0A316IAW2_9GAMM</name>
<evidence type="ECO:0000256" key="2">
    <source>
        <dbReference type="ARBA" id="ARBA00009320"/>
    </source>
</evidence>
<organism evidence="13 14">
    <name type="scientific">Fulvimonas soli</name>
    <dbReference type="NCBI Taxonomy" id="155197"/>
    <lineage>
        <taxon>Bacteria</taxon>
        <taxon>Pseudomonadati</taxon>
        <taxon>Pseudomonadota</taxon>
        <taxon>Gammaproteobacteria</taxon>
        <taxon>Lysobacterales</taxon>
        <taxon>Rhodanobacteraceae</taxon>
        <taxon>Fulvimonas</taxon>
    </lineage>
</organism>
<comment type="function">
    <text evidence="10">Involved in the biosynthesis of p-aminobenzoate (PABA), a precursor of tetrahydrofolate. Converts 4-amino-4-deoxychorismate into 4-aminobenzoate (PABA) and pyruvate.</text>
</comment>
<dbReference type="Gene3D" id="3.20.10.10">
    <property type="entry name" value="D-amino Acid Aminotransferase, subunit A, domain 2"/>
    <property type="match status" value="1"/>
</dbReference>
<dbReference type="GO" id="GO:0046656">
    <property type="term" value="P:folic acid biosynthetic process"/>
    <property type="evidence" value="ECO:0007669"/>
    <property type="project" value="UniProtKB-KW"/>
</dbReference>
<keyword evidence="14" id="KW-1185">Reference proteome</keyword>
<dbReference type="Proteomes" id="UP000245812">
    <property type="component" value="Unassembled WGS sequence"/>
</dbReference>
<dbReference type="EC" id="4.1.3.38" evidence="8 12"/>
<evidence type="ECO:0000256" key="11">
    <source>
        <dbReference type="ARBA" id="ARBA00069174"/>
    </source>
</evidence>
<evidence type="ECO:0000256" key="10">
    <source>
        <dbReference type="ARBA" id="ARBA00054027"/>
    </source>
</evidence>
<dbReference type="InterPro" id="IPR050571">
    <property type="entry name" value="Class-IV_PLP-Dep_Aminotrnsfr"/>
</dbReference>
<evidence type="ECO:0000256" key="5">
    <source>
        <dbReference type="ARBA" id="ARBA00022909"/>
    </source>
</evidence>
<reference evidence="13 14" key="1">
    <citation type="submission" date="2018-05" db="EMBL/GenBank/DDBJ databases">
        <title>Genomic Encyclopedia of Type Strains, Phase IV (KMG-IV): sequencing the most valuable type-strain genomes for metagenomic binning, comparative biology and taxonomic classification.</title>
        <authorList>
            <person name="Goeker M."/>
        </authorList>
    </citation>
    <scope>NUCLEOTIDE SEQUENCE [LARGE SCALE GENOMIC DNA]</scope>
    <source>
        <strain evidence="13 14">DSM 14263</strain>
    </source>
</reference>
<comment type="subunit">
    <text evidence="3">Homodimer.</text>
</comment>
<comment type="cofactor">
    <cofactor evidence="1">
        <name>pyridoxal 5'-phosphate</name>
        <dbReference type="ChEBI" id="CHEBI:597326"/>
    </cofactor>
</comment>
<dbReference type="GO" id="GO:0008153">
    <property type="term" value="P:4-aminobenzoate biosynthetic process"/>
    <property type="evidence" value="ECO:0007669"/>
    <property type="project" value="UniProtKB-UniRule"/>
</dbReference>
<dbReference type="AlphaFoldDB" id="A0A316IAW2"/>
<dbReference type="PANTHER" id="PTHR42743">
    <property type="entry name" value="AMINO-ACID AMINOTRANSFERASE"/>
    <property type="match status" value="1"/>
</dbReference>
<evidence type="ECO:0000256" key="1">
    <source>
        <dbReference type="ARBA" id="ARBA00001933"/>
    </source>
</evidence>
<dbReference type="FunFam" id="3.20.10.10:FF:000002">
    <property type="entry name" value="D-alanine aminotransferase"/>
    <property type="match status" value="1"/>
</dbReference>
<evidence type="ECO:0000256" key="4">
    <source>
        <dbReference type="ARBA" id="ARBA00022898"/>
    </source>
</evidence>
<dbReference type="InterPro" id="IPR017824">
    <property type="entry name" value="Aminodeoxychorismate_lyase_IV"/>
</dbReference>
<proteinExistence type="inferred from homology"/>
<protein>
    <recommendedName>
        <fullName evidence="11 12">Aminodeoxychorismate lyase</fullName>
        <ecNumber evidence="8 12">4.1.3.38</ecNumber>
    </recommendedName>
</protein>
<sequence>MDAAPRMRVNGVAAAAVGAADRGLAYGDGLFETVRFVGAGAPLWARHMERLARGCARLGLPPPDPALLLREARAVGEGLDAAVVRITLTRGEGPRGYAPPAAPSPTRIVAAFPPPPPRAQDYRDGVRVRTCGLRLAEQPRLAGLKHLNRLEQVLARAEWNDPAIAEGLLLDAAGRVVSATAANLFAVLDGELVTPALDRCGVAGVARAEIMAVRAVREAELKPDRLAAASELFLSSSVRGILPVRAWDARACAVGPVTRALQRHWRELGFPMEAG</sequence>
<dbReference type="Pfam" id="PF01063">
    <property type="entry name" value="Aminotran_4"/>
    <property type="match status" value="1"/>
</dbReference>
<evidence type="ECO:0000313" key="13">
    <source>
        <dbReference type="EMBL" id="PWK89956.1"/>
    </source>
</evidence>
<dbReference type="EMBL" id="QGHC01000004">
    <property type="protein sequence ID" value="PWK89956.1"/>
    <property type="molecule type" value="Genomic_DNA"/>
</dbReference>
<keyword evidence="4" id="KW-0663">Pyridoxal phosphate</keyword>
<evidence type="ECO:0000256" key="8">
    <source>
        <dbReference type="ARBA" id="ARBA00035676"/>
    </source>
</evidence>
<dbReference type="InterPro" id="IPR043131">
    <property type="entry name" value="BCAT-like_N"/>
</dbReference>
<comment type="pathway">
    <text evidence="7">Cofactor biosynthesis; tetrahydrofolate biosynthesis; 4-aminobenzoate from chorismate: step 2/2.</text>
</comment>
<dbReference type="GO" id="GO:0005829">
    <property type="term" value="C:cytosol"/>
    <property type="evidence" value="ECO:0007669"/>
    <property type="project" value="TreeGrafter"/>
</dbReference>
<evidence type="ECO:0000256" key="6">
    <source>
        <dbReference type="ARBA" id="ARBA00023239"/>
    </source>
</evidence>
<dbReference type="InterPro" id="IPR001544">
    <property type="entry name" value="Aminotrans_IV"/>
</dbReference>
<dbReference type="PANTHER" id="PTHR42743:SF2">
    <property type="entry name" value="AMINODEOXYCHORISMATE LYASE"/>
    <property type="match status" value="1"/>
</dbReference>
<accession>A0A316IAW2</accession>
<gene>
    <name evidence="13" type="ORF">C7456_104315</name>
</gene>
<dbReference type="GO" id="GO:0030170">
    <property type="term" value="F:pyridoxal phosphate binding"/>
    <property type="evidence" value="ECO:0007669"/>
    <property type="project" value="InterPro"/>
</dbReference>
<evidence type="ECO:0000256" key="9">
    <source>
        <dbReference type="ARBA" id="ARBA00049529"/>
    </source>
</evidence>
<evidence type="ECO:0000256" key="3">
    <source>
        <dbReference type="ARBA" id="ARBA00011738"/>
    </source>
</evidence>
<comment type="similarity">
    <text evidence="2">Belongs to the class-IV pyridoxal-phosphate-dependent aminotransferase family.</text>
</comment>
<comment type="catalytic activity">
    <reaction evidence="9">
        <text>4-amino-4-deoxychorismate = 4-aminobenzoate + pyruvate + H(+)</text>
        <dbReference type="Rhea" id="RHEA:16201"/>
        <dbReference type="ChEBI" id="CHEBI:15361"/>
        <dbReference type="ChEBI" id="CHEBI:15378"/>
        <dbReference type="ChEBI" id="CHEBI:17836"/>
        <dbReference type="ChEBI" id="CHEBI:58406"/>
        <dbReference type="EC" id="4.1.3.38"/>
    </reaction>
</comment>
<dbReference type="RefSeq" id="WP_245889798.1">
    <property type="nucleotide sequence ID" value="NZ_MSZV01000114.1"/>
</dbReference>
<keyword evidence="6 13" id="KW-0456">Lyase</keyword>
<dbReference type="SUPFAM" id="SSF56752">
    <property type="entry name" value="D-aminoacid aminotransferase-like PLP-dependent enzymes"/>
    <property type="match status" value="1"/>
</dbReference>